<protein>
    <submittedName>
        <fullName evidence="3">FAD dependent oxidoreductase</fullName>
    </submittedName>
</protein>
<evidence type="ECO:0000259" key="2">
    <source>
        <dbReference type="Pfam" id="PF01266"/>
    </source>
</evidence>
<proteinExistence type="predicted"/>
<dbReference type="PANTHER" id="PTHR13847">
    <property type="entry name" value="SARCOSINE DEHYDROGENASE-RELATED"/>
    <property type="match status" value="1"/>
</dbReference>
<dbReference type="Proteomes" id="UP000030706">
    <property type="component" value="Unassembled WGS sequence"/>
</dbReference>
<dbReference type="Gene3D" id="3.50.50.60">
    <property type="entry name" value="FAD/NAD(P)-binding domain"/>
    <property type="match status" value="1"/>
</dbReference>
<feature type="domain" description="FAD dependent oxidoreductase" evidence="2">
    <location>
        <begin position="42"/>
        <end position="427"/>
    </location>
</feature>
<organism evidence="3 4">
    <name type="scientific">Aureobasidium pullulans EXF-150</name>
    <dbReference type="NCBI Taxonomy" id="1043002"/>
    <lineage>
        <taxon>Eukaryota</taxon>
        <taxon>Fungi</taxon>
        <taxon>Dikarya</taxon>
        <taxon>Ascomycota</taxon>
        <taxon>Pezizomycotina</taxon>
        <taxon>Dothideomycetes</taxon>
        <taxon>Dothideomycetidae</taxon>
        <taxon>Dothideales</taxon>
        <taxon>Saccotheciaceae</taxon>
        <taxon>Aureobasidium</taxon>
    </lineage>
</organism>
<dbReference type="Pfam" id="PF01266">
    <property type="entry name" value="DAO"/>
    <property type="match status" value="1"/>
</dbReference>
<evidence type="ECO:0000256" key="1">
    <source>
        <dbReference type="SAM" id="MobiDB-lite"/>
    </source>
</evidence>
<evidence type="ECO:0000313" key="3">
    <source>
        <dbReference type="EMBL" id="KEQ84297.1"/>
    </source>
</evidence>
<sequence>MEERARIPVSLPRPNPTTSYWQESPDEIANLQSTKALPKYADYVIIGSGISGAAIAYNLLEKKPNSSVLMLEARQACSGATGRNGGHTKAASYRSFLDHEAEHGIDEAIKIARLEYANIRQTHALARELNIDCASTPCDTVDIIYDAANLARGKEAIARMQETMGLDDPAAKYTVLSAEEAKEQFYTPDALGAFVYEAGSVSSYRFTIGLLKHCIEKGLNLQTNTPVEAIVSDDDFDSQSPRWIAQTPRGSVETANLVVATNGYTAHLLPQMQGIIVPLRGQITAQRPGSKLPGLDTTYSFIYASGYEYMISRPPGTSDAGTIIIGGGLGRQRDAGASEFGNTLDAELNREISTYLYDCTAGYFGDNWGEDAKGGRIVKEWSGVMGTSSDGLPYVGAMPDMPGVFISASFNGHGMVMCLKSGEALVDIIVEGGEQEWFPKALVVSAERFERKFQGRLDMRAPGEALFDDRMERL</sequence>
<feature type="region of interest" description="Disordered" evidence="1">
    <location>
        <begin position="1"/>
        <end position="22"/>
    </location>
</feature>
<dbReference type="InterPro" id="IPR036188">
    <property type="entry name" value="FAD/NAD-bd_sf"/>
</dbReference>
<dbReference type="GO" id="GO:0005737">
    <property type="term" value="C:cytoplasm"/>
    <property type="evidence" value="ECO:0007669"/>
    <property type="project" value="TreeGrafter"/>
</dbReference>
<dbReference type="InterPro" id="IPR006076">
    <property type="entry name" value="FAD-dep_OxRdtase"/>
</dbReference>
<gene>
    <name evidence="3" type="ORF">M438DRAFT_296575</name>
</gene>
<dbReference type="SUPFAM" id="SSF51905">
    <property type="entry name" value="FAD/NAD(P)-binding domain"/>
    <property type="match status" value="1"/>
</dbReference>
<dbReference type="STRING" id="1043002.A0A074XQR3"/>
<dbReference type="AlphaFoldDB" id="A0A074XQR3"/>
<evidence type="ECO:0000313" key="4">
    <source>
        <dbReference type="Proteomes" id="UP000030706"/>
    </source>
</evidence>
<dbReference type="PANTHER" id="PTHR13847:SF284">
    <property type="entry name" value="FAD DEPENDENT OXIDOREDUCTASE DOMAIN-CONTAINING PROTEIN"/>
    <property type="match status" value="1"/>
</dbReference>
<reference evidence="3 4" key="1">
    <citation type="journal article" date="2014" name="BMC Genomics">
        <title>Genome sequencing of four Aureobasidium pullulans varieties: biotechnological potential, stress tolerance, and description of new species.</title>
        <authorList>
            <person name="Gostin Ar C."/>
            <person name="Ohm R.A."/>
            <person name="Kogej T."/>
            <person name="Sonjak S."/>
            <person name="Turk M."/>
            <person name="Zajc J."/>
            <person name="Zalar P."/>
            <person name="Grube M."/>
            <person name="Sun H."/>
            <person name="Han J."/>
            <person name="Sharma A."/>
            <person name="Chiniquy J."/>
            <person name="Ngan C.Y."/>
            <person name="Lipzen A."/>
            <person name="Barry K."/>
            <person name="Grigoriev I.V."/>
            <person name="Gunde-Cimerman N."/>
        </authorList>
    </citation>
    <scope>NUCLEOTIDE SEQUENCE [LARGE SCALE GENOMIC DNA]</scope>
    <source>
        <strain evidence="3 4">EXF-150</strain>
    </source>
</reference>
<dbReference type="EMBL" id="KL584982">
    <property type="protein sequence ID" value="KEQ84297.1"/>
    <property type="molecule type" value="Genomic_DNA"/>
</dbReference>
<dbReference type="HOGENOM" id="CLU_022730_0_0_1"/>
<dbReference type="OrthoDB" id="429143at2759"/>
<dbReference type="GeneID" id="40744216"/>
<name>A0A074XQR3_AURPU</name>
<accession>A0A074XQR3</accession>
<keyword evidence="4" id="KW-1185">Reference proteome</keyword>
<dbReference type="RefSeq" id="XP_029760484.1">
    <property type="nucleotide sequence ID" value="XM_029901910.1"/>
</dbReference>
<dbReference type="Gene3D" id="3.30.9.10">
    <property type="entry name" value="D-Amino Acid Oxidase, subunit A, domain 2"/>
    <property type="match status" value="1"/>
</dbReference>